<sequence>MGAACEVAMKEMEYDEKRISALQQRLLNGIRGKLDGVVVNGSMERRYVGNLNLS</sequence>
<evidence type="ECO:0000313" key="2">
    <source>
        <dbReference type="Proteomes" id="UP000265520"/>
    </source>
</evidence>
<dbReference type="Proteomes" id="UP000265520">
    <property type="component" value="Unassembled WGS sequence"/>
</dbReference>
<dbReference type="Gene3D" id="3.90.1150.10">
    <property type="entry name" value="Aspartate Aminotransferase, domain 1"/>
    <property type="match status" value="1"/>
</dbReference>
<dbReference type="EMBL" id="LXQA011412639">
    <property type="protein sequence ID" value="MCI96359.1"/>
    <property type="molecule type" value="Genomic_DNA"/>
</dbReference>
<comment type="caution">
    <text evidence="1">The sequence shown here is derived from an EMBL/GenBank/DDBJ whole genome shotgun (WGS) entry which is preliminary data.</text>
</comment>
<organism evidence="1 2">
    <name type="scientific">Trifolium medium</name>
    <dbReference type="NCBI Taxonomy" id="97028"/>
    <lineage>
        <taxon>Eukaryota</taxon>
        <taxon>Viridiplantae</taxon>
        <taxon>Streptophyta</taxon>
        <taxon>Embryophyta</taxon>
        <taxon>Tracheophyta</taxon>
        <taxon>Spermatophyta</taxon>
        <taxon>Magnoliopsida</taxon>
        <taxon>eudicotyledons</taxon>
        <taxon>Gunneridae</taxon>
        <taxon>Pentapetalae</taxon>
        <taxon>rosids</taxon>
        <taxon>fabids</taxon>
        <taxon>Fabales</taxon>
        <taxon>Fabaceae</taxon>
        <taxon>Papilionoideae</taxon>
        <taxon>50 kb inversion clade</taxon>
        <taxon>NPAAA clade</taxon>
        <taxon>Hologalegina</taxon>
        <taxon>IRL clade</taxon>
        <taxon>Trifolieae</taxon>
        <taxon>Trifolium</taxon>
    </lineage>
</organism>
<feature type="non-terminal residue" evidence="1">
    <location>
        <position position="54"/>
    </location>
</feature>
<proteinExistence type="predicted"/>
<evidence type="ECO:0000313" key="1">
    <source>
        <dbReference type="EMBL" id="MCI96359.1"/>
    </source>
</evidence>
<keyword evidence="2" id="KW-1185">Reference proteome</keyword>
<dbReference type="InterPro" id="IPR015422">
    <property type="entry name" value="PyrdxlP-dep_Trfase_small"/>
</dbReference>
<protein>
    <submittedName>
        <fullName evidence="1">Cysteine desulfurase 1 mitochondrial-like</fullName>
    </submittedName>
</protein>
<reference evidence="1 2" key="1">
    <citation type="journal article" date="2018" name="Front. Plant Sci.">
        <title>Red Clover (Trifolium pratense) and Zigzag Clover (T. medium) - A Picture of Genomic Similarities and Differences.</title>
        <authorList>
            <person name="Dluhosova J."/>
            <person name="Istvanek J."/>
            <person name="Nedelnik J."/>
            <person name="Repkova J."/>
        </authorList>
    </citation>
    <scope>NUCLEOTIDE SEQUENCE [LARGE SCALE GENOMIC DNA]</scope>
    <source>
        <strain evidence="2">cv. 10/8</strain>
        <tissue evidence="1">Leaf</tissue>
    </source>
</reference>
<dbReference type="AlphaFoldDB" id="A0A392W9A1"/>
<accession>A0A392W9A1</accession>
<name>A0A392W9A1_9FABA</name>